<sequence>MSSEPACQLSTTLAMRSRLKGLANKGRHDTRFVRSLTKKFTDVTPLSPQKACEQGPWVTTSLCRLKYCDDLLAGT</sequence>
<dbReference type="AlphaFoldDB" id="A0AAQ4DMG1"/>
<organism evidence="1 2">
    <name type="scientific">Amblyomma americanum</name>
    <name type="common">Lone star tick</name>
    <dbReference type="NCBI Taxonomy" id="6943"/>
    <lineage>
        <taxon>Eukaryota</taxon>
        <taxon>Metazoa</taxon>
        <taxon>Ecdysozoa</taxon>
        <taxon>Arthropoda</taxon>
        <taxon>Chelicerata</taxon>
        <taxon>Arachnida</taxon>
        <taxon>Acari</taxon>
        <taxon>Parasitiformes</taxon>
        <taxon>Ixodida</taxon>
        <taxon>Ixodoidea</taxon>
        <taxon>Ixodidae</taxon>
        <taxon>Amblyomminae</taxon>
        <taxon>Amblyomma</taxon>
    </lineage>
</organism>
<evidence type="ECO:0000313" key="1">
    <source>
        <dbReference type="EMBL" id="KAK8763651.1"/>
    </source>
</evidence>
<reference evidence="1 2" key="1">
    <citation type="journal article" date="2023" name="Arcadia Sci">
        <title>De novo assembly of a long-read Amblyomma americanum tick genome.</title>
        <authorList>
            <person name="Chou S."/>
            <person name="Poskanzer K.E."/>
            <person name="Rollins M."/>
            <person name="Thuy-Boun P.S."/>
        </authorList>
    </citation>
    <scope>NUCLEOTIDE SEQUENCE [LARGE SCALE GENOMIC DNA]</scope>
    <source>
        <strain evidence="1">F_SG_1</strain>
        <tissue evidence="1">Salivary glands</tissue>
    </source>
</reference>
<dbReference type="EMBL" id="JARKHS020029117">
    <property type="protein sequence ID" value="KAK8763651.1"/>
    <property type="molecule type" value="Genomic_DNA"/>
</dbReference>
<evidence type="ECO:0000313" key="2">
    <source>
        <dbReference type="Proteomes" id="UP001321473"/>
    </source>
</evidence>
<gene>
    <name evidence="1" type="ORF">V5799_033737</name>
</gene>
<name>A0AAQ4DMG1_AMBAM</name>
<comment type="caution">
    <text evidence="1">The sequence shown here is derived from an EMBL/GenBank/DDBJ whole genome shotgun (WGS) entry which is preliminary data.</text>
</comment>
<feature type="non-terminal residue" evidence="1">
    <location>
        <position position="75"/>
    </location>
</feature>
<dbReference type="Proteomes" id="UP001321473">
    <property type="component" value="Unassembled WGS sequence"/>
</dbReference>
<protein>
    <submittedName>
        <fullName evidence="1">Uncharacterized protein</fullName>
    </submittedName>
</protein>
<keyword evidence="2" id="KW-1185">Reference proteome</keyword>
<accession>A0AAQ4DMG1</accession>
<proteinExistence type="predicted"/>